<protein>
    <submittedName>
        <fullName evidence="2">Uncharacterized protein</fullName>
    </submittedName>
</protein>
<reference evidence="2 3" key="1">
    <citation type="journal article" date="2016" name="Nat. Commun.">
        <title>Thousands of microbial genomes shed light on interconnected biogeochemical processes in an aquifer system.</title>
        <authorList>
            <person name="Anantharaman K."/>
            <person name="Brown C.T."/>
            <person name="Hug L.A."/>
            <person name="Sharon I."/>
            <person name="Castelle C.J."/>
            <person name="Probst A.J."/>
            <person name="Thomas B.C."/>
            <person name="Singh A."/>
            <person name="Wilkins M.J."/>
            <person name="Karaoz U."/>
            <person name="Brodie E.L."/>
            <person name="Williams K.H."/>
            <person name="Hubbard S.S."/>
            <person name="Banfield J.F."/>
        </authorList>
    </citation>
    <scope>NUCLEOTIDE SEQUENCE [LARGE SCALE GENOMIC DNA]</scope>
</reference>
<sequence length="70" mass="7633">MNGEKFEGLSNLSEEELNNAINAPIAEAGAEHENPDKLEGLTDEDVGAGLSDLEMDRQQDANEREDEETS</sequence>
<organism evidence="2 3">
    <name type="scientific">Candidatus Magasanikbacteria bacterium RIFCSPHIGHO2_01_FULL_33_34</name>
    <dbReference type="NCBI Taxonomy" id="1798671"/>
    <lineage>
        <taxon>Bacteria</taxon>
        <taxon>Candidatus Magasanikiibacteriota</taxon>
    </lineage>
</organism>
<name>A0A1F6LHC2_9BACT</name>
<dbReference type="EMBL" id="MFPS01000009">
    <property type="protein sequence ID" value="OGH58673.1"/>
    <property type="molecule type" value="Genomic_DNA"/>
</dbReference>
<evidence type="ECO:0000256" key="1">
    <source>
        <dbReference type="SAM" id="MobiDB-lite"/>
    </source>
</evidence>
<proteinExistence type="predicted"/>
<evidence type="ECO:0000313" key="2">
    <source>
        <dbReference type="EMBL" id="OGH58673.1"/>
    </source>
</evidence>
<gene>
    <name evidence="2" type="ORF">A2725_03170</name>
</gene>
<dbReference type="Proteomes" id="UP000177067">
    <property type="component" value="Unassembled WGS sequence"/>
</dbReference>
<comment type="caution">
    <text evidence="2">The sequence shown here is derived from an EMBL/GenBank/DDBJ whole genome shotgun (WGS) entry which is preliminary data.</text>
</comment>
<evidence type="ECO:0000313" key="3">
    <source>
        <dbReference type="Proteomes" id="UP000177067"/>
    </source>
</evidence>
<feature type="region of interest" description="Disordered" evidence="1">
    <location>
        <begin position="20"/>
        <end position="70"/>
    </location>
</feature>
<dbReference type="AlphaFoldDB" id="A0A1F6LHC2"/>
<accession>A0A1F6LHC2</accession>
<feature type="compositionally biased region" description="Basic and acidic residues" evidence="1">
    <location>
        <begin position="29"/>
        <end position="40"/>
    </location>
</feature>